<name>A0A7S0ZV17_NOCSC</name>
<accession>A0A7S0ZV17</accession>
<evidence type="ECO:0000256" key="2">
    <source>
        <dbReference type="SAM" id="Coils"/>
    </source>
</evidence>
<evidence type="ECO:0000256" key="3">
    <source>
        <dbReference type="SAM" id="MobiDB-lite"/>
    </source>
</evidence>
<evidence type="ECO:0000256" key="1">
    <source>
        <dbReference type="ARBA" id="ARBA00023054"/>
    </source>
</evidence>
<dbReference type="PANTHER" id="PTHR32083:SF34">
    <property type="entry name" value="COILED-COIL DOMAIN-CONTAINING PROTEIN 146"/>
    <property type="match status" value="1"/>
</dbReference>
<dbReference type="GO" id="GO:0005856">
    <property type="term" value="C:cytoskeleton"/>
    <property type="evidence" value="ECO:0007669"/>
    <property type="project" value="TreeGrafter"/>
</dbReference>
<sequence length="925" mass="109494">MVELSDEIKDLNNSLAYNVLEELNKDGLICTSDMDLFKHKYEKLHIFVLQTYEHEKNYLAQAKQFTHQLMGEKIRLEKTQLEQQEDQDVIQQLSEQLADIRNEQELVSERHMMLQIQLSELDHEKREKVSQLKEREEERQAEAEPQIQKARDEIDNLQKEIELMRSQKELYQAKNDEYIPRCHTLDCDIESSKELLKGFEEELQKMKDDPVRIRKQAEKFENAVKSLTETQREKQAEMVAATETLQRHMVMQKEQEELRSKAQLRLQMAIETSKITEQSCDDVKRRLDRERNMYVEWVATRVRLDQELDELNSEARLTSVELSQIEKQFEKMKRQYKKVQLAQESVEESLEPLRASERDIVKMNKQQEEDMRRQTKHLEDIQAEVDLFIGAYLKQETLEKDKKDEFDEICNRMEDMQKELKTLKIEEQEWSARFKTLASQREKLARDASNAHRLCRETGDELSMKHLEGEDLKKKHQEISQKQKEFCTMYEIVKNERNKYMTQIQKSSQHLSEMKEKLKILQNEVEILRMESTFKDKELQRRRQEAQQHNVIKDNLENEKTKIAVKGANLNEQVEQYVIEIDKLYSIINSIEKEMVILRRKYEQAVETRNFTGIQLIDRNDELCILWEKSNIQEKMLKKGEDSMLQKAEEIRGLKIDLVEVERQLHVVQKKIPQVPQLVAEVVQLREQLASVQKRTSDLSLELENPKSSLRKWQKLKGEDLNGQSLRMKIQDLEERLNDKKETLLEKELILEEVSALSQKLQMQASDGRQGTMDLSQKVNMFQSRIKDVTRKMMATVSELSMYQATAHKLERERDEVQDKTMEARQRVLNGAPPTETALEEFERMIAQERQRELDRQATVQRKQEEDIMNSNFTRTTADPRVNAYIPENEHGLPKAYGSNAPFKPSVLGSTMRHIRKPNPKMIEI</sequence>
<dbReference type="Pfam" id="PF21771">
    <property type="entry name" value="CFAP58_CC"/>
    <property type="match status" value="1"/>
</dbReference>
<dbReference type="InterPro" id="IPR049270">
    <property type="entry name" value="CFAP58_CC"/>
</dbReference>
<proteinExistence type="predicted"/>
<evidence type="ECO:0000259" key="4">
    <source>
        <dbReference type="Pfam" id="PF21771"/>
    </source>
</evidence>
<feature type="region of interest" description="Disordered" evidence="3">
    <location>
        <begin position="125"/>
        <end position="145"/>
    </location>
</feature>
<gene>
    <name evidence="5" type="ORF">NSCI0253_LOCUS7721</name>
</gene>
<feature type="coiled-coil region" evidence="2">
    <location>
        <begin position="800"/>
        <end position="827"/>
    </location>
</feature>
<keyword evidence="1 2" id="KW-0175">Coiled coil</keyword>
<organism evidence="5">
    <name type="scientific">Noctiluca scintillans</name>
    <name type="common">Sea sparkle</name>
    <name type="synonym">Red tide dinoflagellate</name>
    <dbReference type="NCBI Taxonomy" id="2966"/>
    <lineage>
        <taxon>Eukaryota</taxon>
        <taxon>Sar</taxon>
        <taxon>Alveolata</taxon>
        <taxon>Dinophyceae</taxon>
        <taxon>Noctilucales</taxon>
        <taxon>Noctilucaceae</taxon>
        <taxon>Noctiluca</taxon>
    </lineage>
</organism>
<feature type="coiled-coil region" evidence="2">
    <location>
        <begin position="504"/>
        <end position="608"/>
    </location>
</feature>
<reference evidence="5" key="1">
    <citation type="submission" date="2021-01" db="EMBL/GenBank/DDBJ databases">
        <authorList>
            <person name="Corre E."/>
            <person name="Pelletier E."/>
            <person name="Niang G."/>
            <person name="Scheremetjew M."/>
            <person name="Finn R."/>
            <person name="Kale V."/>
            <person name="Holt S."/>
            <person name="Cochrane G."/>
            <person name="Meng A."/>
            <person name="Brown T."/>
            <person name="Cohen L."/>
        </authorList>
    </citation>
    <scope>NUCLEOTIDE SEQUENCE</scope>
</reference>
<feature type="coiled-coil region" evidence="2">
    <location>
        <begin position="644"/>
        <end position="750"/>
    </location>
</feature>
<feature type="domain" description="Cilia- and flagella-associated protein 58 central coiled coil" evidence="4">
    <location>
        <begin position="416"/>
        <end position="664"/>
    </location>
</feature>
<feature type="compositionally biased region" description="Basic and acidic residues" evidence="3">
    <location>
        <begin position="125"/>
        <end position="142"/>
    </location>
</feature>
<dbReference type="AlphaFoldDB" id="A0A7S0ZV17"/>
<protein>
    <recommendedName>
        <fullName evidence="4">Cilia- and flagella-associated protein 58 central coiled coil domain-containing protein</fullName>
    </recommendedName>
</protein>
<feature type="coiled-coil region" evidence="2">
    <location>
        <begin position="301"/>
        <end position="433"/>
    </location>
</feature>
<evidence type="ECO:0000313" key="5">
    <source>
        <dbReference type="EMBL" id="CAD8833373.1"/>
    </source>
</evidence>
<dbReference type="PANTHER" id="PTHR32083">
    <property type="entry name" value="CILIA AND FLAGELLA-ASSOCIATED PROTEIN 58-RELATED"/>
    <property type="match status" value="1"/>
</dbReference>
<dbReference type="EMBL" id="HBFQ01011002">
    <property type="protein sequence ID" value="CAD8833373.1"/>
    <property type="molecule type" value="Transcribed_RNA"/>
</dbReference>